<proteinExistence type="predicted"/>
<organism evidence="1 2">
    <name type="scientific">Candidatus Faecalibacterium intestinavium</name>
    <dbReference type="NCBI Taxonomy" id="2838580"/>
    <lineage>
        <taxon>Bacteria</taxon>
        <taxon>Bacillati</taxon>
        <taxon>Bacillota</taxon>
        <taxon>Clostridia</taxon>
        <taxon>Eubacteriales</taxon>
        <taxon>Oscillospiraceae</taxon>
        <taxon>Faecalibacterium</taxon>
    </lineage>
</organism>
<reference evidence="1" key="1">
    <citation type="journal article" date="2021" name="PeerJ">
        <title>Extensive microbial diversity within the chicken gut microbiome revealed by metagenomics and culture.</title>
        <authorList>
            <person name="Gilroy R."/>
            <person name="Ravi A."/>
            <person name="Getino M."/>
            <person name="Pursley I."/>
            <person name="Horton D.L."/>
            <person name="Alikhan N.F."/>
            <person name="Baker D."/>
            <person name="Gharbi K."/>
            <person name="Hall N."/>
            <person name="Watson M."/>
            <person name="Adriaenssens E.M."/>
            <person name="Foster-Nyarko E."/>
            <person name="Jarju S."/>
            <person name="Secka A."/>
            <person name="Antonio M."/>
            <person name="Oren A."/>
            <person name="Chaudhuri R.R."/>
            <person name="La Ragione R."/>
            <person name="Hildebrand F."/>
            <person name="Pallen M.J."/>
        </authorList>
    </citation>
    <scope>NUCLEOTIDE SEQUENCE</scope>
    <source>
        <strain evidence="1">742</strain>
    </source>
</reference>
<name>A0A9E2NQE4_9FIRM</name>
<dbReference type="EMBL" id="JAHLFH010000096">
    <property type="protein sequence ID" value="MBU3819626.1"/>
    <property type="molecule type" value="Genomic_DNA"/>
</dbReference>
<dbReference type="InterPro" id="IPR035895">
    <property type="entry name" value="HPr-like_sf"/>
</dbReference>
<comment type="caution">
    <text evidence="1">The sequence shown here is derived from an EMBL/GenBank/DDBJ whole genome shotgun (WGS) entry which is preliminary data.</text>
</comment>
<dbReference type="SUPFAM" id="SSF55594">
    <property type="entry name" value="HPr-like"/>
    <property type="match status" value="1"/>
</dbReference>
<accession>A0A9E2NQE4</accession>
<protein>
    <submittedName>
        <fullName evidence="1">HPr family phosphocarrier protein</fullName>
    </submittedName>
</protein>
<dbReference type="Gene3D" id="3.30.1340.10">
    <property type="entry name" value="HPr-like"/>
    <property type="match status" value="1"/>
</dbReference>
<reference evidence="1" key="2">
    <citation type="submission" date="2021-04" db="EMBL/GenBank/DDBJ databases">
        <authorList>
            <person name="Gilroy R."/>
        </authorList>
    </citation>
    <scope>NUCLEOTIDE SEQUENCE</scope>
    <source>
        <strain evidence="1">742</strain>
    </source>
</reference>
<gene>
    <name evidence="1" type="ORF">H9864_04550</name>
</gene>
<dbReference type="AlphaFoldDB" id="A0A9E2NQE4"/>
<evidence type="ECO:0000313" key="1">
    <source>
        <dbReference type="EMBL" id="MBU3819626.1"/>
    </source>
</evidence>
<dbReference type="Proteomes" id="UP000824178">
    <property type="component" value="Unassembled WGS sequence"/>
</dbReference>
<evidence type="ECO:0000313" key="2">
    <source>
        <dbReference type="Proteomes" id="UP000824178"/>
    </source>
</evidence>
<sequence length="73" mass="7992">MIQQVKLLGLAQIEALVKAASRQDGEIGVHDANGDIADAKSILGILRLDWSRPVQIETENERALRKCLRALTA</sequence>